<dbReference type="AlphaFoldDB" id="A0A0J8GYN7"/>
<evidence type="ECO:0000256" key="2">
    <source>
        <dbReference type="ARBA" id="ARBA00004429"/>
    </source>
</evidence>
<comment type="similarity">
    <text evidence="3 12">Belongs to the CcmB/CycW/HelB family.</text>
</comment>
<feature type="transmembrane region" description="Helical" evidence="13">
    <location>
        <begin position="196"/>
        <end position="219"/>
    </location>
</feature>
<name>A0A0J8GYN7_9ALTE</name>
<dbReference type="RefSeq" id="WP_048689812.1">
    <property type="nucleotide sequence ID" value="NZ_KQ130483.1"/>
</dbReference>
<evidence type="ECO:0000256" key="7">
    <source>
        <dbReference type="ARBA" id="ARBA00022519"/>
    </source>
</evidence>
<evidence type="ECO:0000313" key="15">
    <source>
        <dbReference type="Proteomes" id="UP000037600"/>
    </source>
</evidence>
<evidence type="ECO:0000313" key="14">
    <source>
        <dbReference type="EMBL" id="KMT66349.1"/>
    </source>
</evidence>
<dbReference type="InterPro" id="IPR003544">
    <property type="entry name" value="Cyt_c_biogenesis_CcmB"/>
</dbReference>
<dbReference type="PANTHER" id="PTHR30070:SF1">
    <property type="entry name" value="CYTOCHROME C BIOGENESIS B-RELATED"/>
    <property type="match status" value="1"/>
</dbReference>
<evidence type="ECO:0000256" key="1">
    <source>
        <dbReference type="ARBA" id="ARBA00002442"/>
    </source>
</evidence>
<evidence type="ECO:0000256" key="13">
    <source>
        <dbReference type="SAM" id="Phobius"/>
    </source>
</evidence>
<feature type="transmembrane region" description="Helical" evidence="13">
    <location>
        <begin position="95"/>
        <end position="123"/>
    </location>
</feature>
<gene>
    <name evidence="14" type="ORF">XM47_03700</name>
</gene>
<organism evidence="14 15">
    <name type="scientific">Catenovulum maritimum</name>
    <dbReference type="NCBI Taxonomy" id="1513271"/>
    <lineage>
        <taxon>Bacteria</taxon>
        <taxon>Pseudomonadati</taxon>
        <taxon>Pseudomonadota</taxon>
        <taxon>Gammaproteobacteria</taxon>
        <taxon>Alteromonadales</taxon>
        <taxon>Alteromonadaceae</taxon>
        <taxon>Catenovulum</taxon>
    </lineage>
</organism>
<dbReference type="NCBIfam" id="TIGR01190">
    <property type="entry name" value="ccmB"/>
    <property type="match status" value="1"/>
</dbReference>
<keyword evidence="9 12" id="KW-0201">Cytochrome c-type biogenesis</keyword>
<comment type="subcellular location">
    <subcellularLocation>
        <location evidence="2">Cell inner membrane</location>
        <topology evidence="2">Multi-pass membrane protein</topology>
    </subcellularLocation>
</comment>
<dbReference type="PRINTS" id="PR01414">
    <property type="entry name" value="CCMBBIOGNSIS"/>
</dbReference>
<comment type="caution">
    <text evidence="14">The sequence shown here is derived from an EMBL/GenBank/DDBJ whole genome shotgun (WGS) entry which is preliminary data.</text>
</comment>
<accession>A0A0J8GYN7</accession>
<sequence>MMYSQFFKHMLQRDFQVAATQKHEFGLPIIFFILVLVLFPLSIGPEPGLLNRLAPAVGWIALILAMLIALPRMFVEDYENGWLEQLFLSGYPGSLIVSARIISFWALYCLPLVLTSFLLVPFFSLEIKLWWVLAQTLLCGSMLMACLGSVASALLVASRKGSGVMALLVVPLLIPALIFATATMDAAGQNLPITGPMFILMALTIFALTVAPIATAQALKLNLG</sequence>
<feature type="transmembrane region" description="Helical" evidence="13">
    <location>
        <begin position="25"/>
        <end position="44"/>
    </location>
</feature>
<dbReference type="GO" id="GO:0005886">
    <property type="term" value="C:plasma membrane"/>
    <property type="evidence" value="ECO:0007669"/>
    <property type="project" value="UniProtKB-SubCell"/>
</dbReference>
<keyword evidence="8 13" id="KW-0812">Transmembrane</keyword>
<dbReference type="PIRSF" id="PIRSF002764">
    <property type="entry name" value="CcmB"/>
    <property type="match status" value="1"/>
</dbReference>
<dbReference type="GO" id="GO:0015232">
    <property type="term" value="F:heme transmembrane transporter activity"/>
    <property type="evidence" value="ECO:0007669"/>
    <property type="project" value="InterPro"/>
</dbReference>
<proteinExistence type="inferred from homology"/>
<dbReference type="Pfam" id="PF03379">
    <property type="entry name" value="CcmB"/>
    <property type="match status" value="1"/>
</dbReference>
<keyword evidence="15" id="KW-1185">Reference proteome</keyword>
<dbReference type="EMBL" id="LAZL01000004">
    <property type="protein sequence ID" value="KMT66349.1"/>
    <property type="molecule type" value="Genomic_DNA"/>
</dbReference>
<dbReference type="PANTHER" id="PTHR30070">
    <property type="entry name" value="HEME EXPORTER PROTEIN B"/>
    <property type="match status" value="1"/>
</dbReference>
<dbReference type="Proteomes" id="UP000037600">
    <property type="component" value="Unassembled WGS sequence"/>
</dbReference>
<dbReference type="OrthoDB" id="9799895at2"/>
<evidence type="ECO:0000256" key="11">
    <source>
        <dbReference type="ARBA" id="ARBA00023136"/>
    </source>
</evidence>
<keyword evidence="6 12" id="KW-1003">Cell membrane</keyword>
<feature type="transmembrane region" description="Helical" evidence="13">
    <location>
        <begin position="56"/>
        <end position="75"/>
    </location>
</feature>
<evidence type="ECO:0000256" key="12">
    <source>
        <dbReference type="PIRNR" id="PIRNR002764"/>
    </source>
</evidence>
<keyword evidence="7 12" id="KW-0997">Cell inner membrane</keyword>
<evidence type="ECO:0000256" key="5">
    <source>
        <dbReference type="ARBA" id="ARBA00022448"/>
    </source>
</evidence>
<keyword evidence="10 13" id="KW-1133">Transmembrane helix</keyword>
<dbReference type="STRING" id="1513271.XM47_03700"/>
<evidence type="ECO:0000256" key="8">
    <source>
        <dbReference type="ARBA" id="ARBA00022692"/>
    </source>
</evidence>
<comment type="function">
    <text evidence="1 12">Required for the export of heme to the periplasm for the biogenesis of c-type cytochromes.</text>
</comment>
<evidence type="ECO:0000256" key="9">
    <source>
        <dbReference type="ARBA" id="ARBA00022748"/>
    </source>
</evidence>
<dbReference type="InterPro" id="IPR026031">
    <property type="entry name" value="Cyt_c_CcmB_bac"/>
</dbReference>
<keyword evidence="5 12" id="KW-0813">Transport</keyword>
<evidence type="ECO:0000256" key="10">
    <source>
        <dbReference type="ARBA" id="ARBA00022989"/>
    </source>
</evidence>
<reference evidence="14 15" key="1">
    <citation type="submission" date="2015-04" db="EMBL/GenBank/DDBJ databases">
        <title>Draft Genome Sequence of the Novel Agar-Digesting Marine Bacterium Q1.</title>
        <authorList>
            <person name="Li Y."/>
            <person name="Li D."/>
            <person name="Chen G."/>
            <person name="Du Z."/>
        </authorList>
    </citation>
    <scope>NUCLEOTIDE SEQUENCE [LARGE SCALE GENOMIC DNA]</scope>
    <source>
        <strain evidence="14 15">Q1</strain>
    </source>
</reference>
<feature type="transmembrane region" description="Helical" evidence="13">
    <location>
        <begin position="164"/>
        <end position="184"/>
    </location>
</feature>
<dbReference type="GO" id="GO:0017004">
    <property type="term" value="P:cytochrome complex assembly"/>
    <property type="evidence" value="ECO:0007669"/>
    <property type="project" value="UniProtKB-KW"/>
</dbReference>
<evidence type="ECO:0000256" key="4">
    <source>
        <dbReference type="ARBA" id="ARBA00016452"/>
    </source>
</evidence>
<evidence type="ECO:0000256" key="6">
    <source>
        <dbReference type="ARBA" id="ARBA00022475"/>
    </source>
</evidence>
<keyword evidence="11 12" id="KW-0472">Membrane</keyword>
<dbReference type="GO" id="GO:1903607">
    <property type="term" value="P:cytochrome c biosynthetic process"/>
    <property type="evidence" value="ECO:0007669"/>
    <property type="project" value="TreeGrafter"/>
</dbReference>
<protein>
    <recommendedName>
        <fullName evidence="4 12">Heme exporter protein B</fullName>
    </recommendedName>
</protein>
<evidence type="ECO:0000256" key="3">
    <source>
        <dbReference type="ARBA" id="ARBA00010544"/>
    </source>
</evidence>
<feature type="transmembrane region" description="Helical" evidence="13">
    <location>
        <begin position="129"/>
        <end position="157"/>
    </location>
</feature>